<gene>
    <name evidence="9" type="ORF">FHS31_002371</name>
</gene>
<dbReference type="Proteomes" id="UP000727456">
    <property type="component" value="Unassembled WGS sequence"/>
</dbReference>
<dbReference type="Pfam" id="PF02770">
    <property type="entry name" value="Acyl-CoA_dh_M"/>
    <property type="match status" value="1"/>
</dbReference>
<dbReference type="Gene3D" id="2.40.110.10">
    <property type="entry name" value="Butyryl-CoA Dehydrogenase, subunit A, domain 2"/>
    <property type="match status" value="1"/>
</dbReference>
<dbReference type="Gene3D" id="1.20.140.10">
    <property type="entry name" value="Butyryl-CoA Dehydrogenase, subunit A, domain 3"/>
    <property type="match status" value="1"/>
</dbReference>
<dbReference type="Pfam" id="PF02771">
    <property type="entry name" value="Acyl-CoA_dh_N"/>
    <property type="match status" value="1"/>
</dbReference>
<evidence type="ECO:0000256" key="3">
    <source>
        <dbReference type="ARBA" id="ARBA00022630"/>
    </source>
</evidence>
<sequence length="380" mass="41266">MSSPDIWRPLVDEDFVNRIRHHVSCEILPHADAIDKDDFYPVDIIRGLAKAGFIEILLPKNFGGEGRFELVAALFEEVGYASAATGVSLISIFQSLTMLSLFGSDSLISEYRPKYREGLIASYALTEANHGSDIRSLDTKAVRDGQSWILNGEKSFITSGSAAEFLIILAETDIGVSAFALPYGLPGCEKYVGEFSATIGLRNGPHVNMRLNDVRLPLDHLIGTEGKGVRQAVTVLDYSRTFAAAISVGIGRAAFDGALARATGRTAFDQTISSFQGIQWYFAEMLADIDAARLLVYRAARALDDHEDIARHSSTAKLIASRVATEVASKAIQIGGAWGTSVNTPFGRYFRDAKTYEIGGGSSEILKNTIAKFLIGRMPK</sequence>
<dbReference type="InterPro" id="IPR009100">
    <property type="entry name" value="AcylCoA_DH/oxidase_NM_dom_sf"/>
</dbReference>
<evidence type="ECO:0000313" key="9">
    <source>
        <dbReference type="EMBL" id="NIJ08747.1"/>
    </source>
</evidence>
<reference evidence="9 10" key="1">
    <citation type="submission" date="2020-03" db="EMBL/GenBank/DDBJ databases">
        <title>Genomic Encyclopedia of Type Strains, Phase III (KMG-III): the genomes of soil and plant-associated and newly described type strains.</title>
        <authorList>
            <person name="Whitman W."/>
        </authorList>
    </citation>
    <scope>NUCLEOTIDE SEQUENCE [LARGE SCALE GENOMIC DNA]</scope>
    <source>
        <strain evidence="9 10">CECT 8804</strain>
    </source>
</reference>
<evidence type="ECO:0000256" key="1">
    <source>
        <dbReference type="ARBA" id="ARBA00001974"/>
    </source>
</evidence>
<evidence type="ECO:0000259" key="7">
    <source>
        <dbReference type="Pfam" id="PF02770"/>
    </source>
</evidence>
<dbReference type="InterPro" id="IPR046373">
    <property type="entry name" value="Acyl-CoA_Oxase/DH_mid-dom_sf"/>
</dbReference>
<dbReference type="SUPFAM" id="SSF56645">
    <property type="entry name" value="Acyl-CoA dehydrogenase NM domain-like"/>
    <property type="match status" value="1"/>
</dbReference>
<dbReference type="InterPro" id="IPR006091">
    <property type="entry name" value="Acyl-CoA_Oxase/DH_mid-dom"/>
</dbReference>
<dbReference type="InterPro" id="IPR009075">
    <property type="entry name" value="AcylCo_DH/oxidase_C"/>
</dbReference>
<evidence type="ECO:0000313" key="10">
    <source>
        <dbReference type="Proteomes" id="UP000727456"/>
    </source>
</evidence>
<evidence type="ECO:0000256" key="2">
    <source>
        <dbReference type="ARBA" id="ARBA00009347"/>
    </source>
</evidence>
<comment type="caution">
    <text evidence="9">The sequence shown here is derived from an EMBL/GenBank/DDBJ whole genome shotgun (WGS) entry which is preliminary data.</text>
</comment>
<dbReference type="InterPro" id="IPR037069">
    <property type="entry name" value="AcylCoA_DH/ox_N_sf"/>
</dbReference>
<accession>A0ABX0TTC6</accession>
<evidence type="ECO:0000256" key="4">
    <source>
        <dbReference type="ARBA" id="ARBA00022827"/>
    </source>
</evidence>
<dbReference type="PANTHER" id="PTHR43884">
    <property type="entry name" value="ACYL-COA DEHYDROGENASE"/>
    <property type="match status" value="1"/>
</dbReference>
<evidence type="ECO:0000259" key="6">
    <source>
        <dbReference type="Pfam" id="PF00441"/>
    </source>
</evidence>
<protein>
    <submittedName>
        <fullName evidence="9">Alkylation response protein AidB-like acyl-CoA dehydrogenase</fullName>
    </submittedName>
</protein>
<dbReference type="InterPro" id="IPR013786">
    <property type="entry name" value="AcylCoA_DH/ox_N"/>
</dbReference>
<keyword evidence="5" id="KW-0560">Oxidoreductase</keyword>
<evidence type="ECO:0000256" key="5">
    <source>
        <dbReference type="RuleBase" id="RU362125"/>
    </source>
</evidence>
<dbReference type="EMBL" id="JAAOZC010000006">
    <property type="protein sequence ID" value="NIJ08747.1"/>
    <property type="molecule type" value="Genomic_DNA"/>
</dbReference>
<dbReference type="InterPro" id="IPR036250">
    <property type="entry name" value="AcylCo_DH-like_C"/>
</dbReference>
<feature type="domain" description="Acyl-CoA dehydrogenase/oxidase N-terminal" evidence="8">
    <location>
        <begin position="13"/>
        <end position="115"/>
    </location>
</feature>
<feature type="domain" description="Acyl-CoA dehydrogenase/oxidase C-terminal" evidence="6">
    <location>
        <begin position="226"/>
        <end position="374"/>
    </location>
</feature>
<keyword evidence="3 5" id="KW-0285">Flavoprotein</keyword>
<organism evidence="9 10">
    <name type="scientific">Sphingomonas vulcanisoli</name>
    <dbReference type="NCBI Taxonomy" id="1658060"/>
    <lineage>
        <taxon>Bacteria</taxon>
        <taxon>Pseudomonadati</taxon>
        <taxon>Pseudomonadota</taxon>
        <taxon>Alphaproteobacteria</taxon>
        <taxon>Sphingomonadales</taxon>
        <taxon>Sphingomonadaceae</taxon>
        <taxon>Sphingomonas</taxon>
    </lineage>
</organism>
<evidence type="ECO:0000259" key="8">
    <source>
        <dbReference type="Pfam" id="PF02771"/>
    </source>
</evidence>
<feature type="domain" description="Acyl-CoA oxidase/dehydrogenase middle" evidence="7">
    <location>
        <begin position="123"/>
        <end position="214"/>
    </location>
</feature>
<dbReference type="Pfam" id="PF00441">
    <property type="entry name" value="Acyl-CoA_dh_1"/>
    <property type="match status" value="1"/>
</dbReference>
<dbReference type="PIRSF" id="PIRSF016578">
    <property type="entry name" value="HsaA"/>
    <property type="match status" value="1"/>
</dbReference>
<comment type="similarity">
    <text evidence="2 5">Belongs to the acyl-CoA dehydrogenase family.</text>
</comment>
<name>A0ABX0TTC6_9SPHN</name>
<proteinExistence type="inferred from homology"/>
<keyword evidence="4 5" id="KW-0274">FAD</keyword>
<comment type="cofactor">
    <cofactor evidence="1 5">
        <name>FAD</name>
        <dbReference type="ChEBI" id="CHEBI:57692"/>
    </cofactor>
</comment>
<dbReference type="RefSeq" id="WP_167073707.1">
    <property type="nucleotide sequence ID" value="NZ_JAAOZC010000006.1"/>
</dbReference>
<dbReference type="PANTHER" id="PTHR43884:SF12">
    <property type="entry name" value="ISOVALERYL-COA DEHYDROGENASE, MITOCHONDRIAL-RELATED"/>
    <property type="match status" value="1"/>
</dbReference>
<dbReference type="SUPFAM" id="SSF47203">
    <property type="entry name" value="Acyl-CoA dehydrogenase C-terminal domain-like"/>
    <property type="match status" value="1"/>
</dbReference>
<dbReference type="Gene3D" id="1.10.540.10">
    <property type="entry name" value="Acyl-CoA dehydrogenase/oxidase, N-terminal domain"/>
    <property type="match status" value="1"/>
</dbReference>
<keyword evidence="10" id="KW-1185">Reference proteome</keyword>